<dbReference type="PANTHER" id="PTHR43244">
    <property type="match status" value="1"/>
</dbReference>
<dbReference type="Gene3D" id="3.20.20.30">
    <property type="entry name" value="Luciferase-like domain"/>
    <property type="match status" value="1"/>
</dbReference>
<dbReference type="SUPFAM" id="SSF51679">
    <property type="entry name" value="Bacterial luciferase-like"/>
    <property type="match status" value="1"/>
</dbReference>
<keyword evidence="4" id="KW-1185">Reference proteome</keyword>
<comment type="caution">
    <text evidence="3">The sequence shown here is derived from an EMBL/GenBank/DDBJ whole genome shotgun (WGS) entry which is preliminary data.</text>
</comment>
<dbReference type="Proteomes" id="UP001500683">
    <property type="component" value="Unassembled WGS sequence"/>
</dbReference>
<dbReference type="RefSeq" id="WP_344948244.1">
    <property type="nucleotide sequence ID" value="NZ_BAAAZG010000020.1"/>
</dbReference>
<dbReference type="EMBL" id="BAAAZG010000020">
    <property type="protein sequence ID" value="GAA4075128.1"/>
    <property type="molecule type" value="Genomic_DNA"/>
</dbReference>
<dbReference type="PANTHER" id="PTHR43244:SF1">
    <property type="entry name" value="5,10-METHYLENETETRAHYDROMETHANOPTERIN REDUCTASE"/>
    <property type="match status" value="1"/>
</dbReference>
<dbReference type="InterPro" id="IPR036661">
    <property type="entry name" value="Luciferase-like_sf"/>
</dbReference>
<keyword evidence="1" id="KW-0560">Oxidoreductase</keyword>
<dbReference type="NCBIfam" id="TIGR03619">
    <property type="entry name" value="F420_Rv2161c"/>
    <property type="match status" value="1"/>
</dbReference>
<name>A0ABP7VV09_9ACTN</name>
<sequence length="276" mass="29705">MRLGITMFATDLTVAPHELARAAEERGFASLYLPEHTHIPVSRRTPPPTGDDALPEEYARTPDPFVALAAAAAVTERIVLGTGVCLPAQRDPIVTAKAVATLDRISGGRVVLGVGYGWNAEEAEDHGVPWTRRRAVVREHMLAMRELWTRDEASFKGEFVSFEPCWSWPKPAGRVPVLLGGAPGPTLFAHVAEYGDGWMPIGGAGVREALPALREACEAAGRAMARVVPFGTLPTARKLDYYASLGIDEVVLRVPAGGRDAVLAVLDDYAAAYLDR</sequence>
<organism evidence="3 4">
    <name type="scientific">Actinomadura miaoliensis</name>
    <dbReference type="NCBI Taxonomy" id="430685"/>
    <lineage>
        <taxon>Bacteria</taxon>
        <taxon>Bacillati</taxon>
        <taxon>Actinomycetota</taxon>
        <taxon>Actinomycetes</taxon>
        <taxon>Streptosporangiales</taxon>
        <taxon>Thermomonosporaceae</taxon>
        <taxon>Actinomadura</taxon>
    </lineage>
</organism>
<dbReference type="InterPro" id="IPR019921">
    <property type="entry name" value="Lucif-like_OxRdtase_Rv2161c"/>
</dbReference>
<protein>
    <submittedName>
        <fullName evidence="3">LLM class F420-dependent oxidoreductase</fullName>
    </submittedName>
</protein>
<feature type="domain" description="Luciferase-like" evidence="2">
    <location>
        <begin position="18"/>
        <end position="227"/>
    </location>
</feature>
<evidence type="ECO:0000256" key="1">
    <source>
        <dbReference type="ARBA" id="ARBA00023002"/>
    </source>
</evidence>
<reference evidence="4" key="1">
    <citation type="journal article" date="2019" name="Int. J. Syst. Evol. Microbiol.">
        <title>The Global Catalogue of Microorganisms (GCM) 10K type strain sequencing project: providing services to taxonomists for standard genome sequencing and annotation.</title>
        <authorList>
            <consortium name="The Broad Institute Genomics Platform"/>
            <consortium name="The Broad Institute Genome Sequencing Center for Infectious Disease"/>
            <person name="Wu L."/>
            <person name="Ma J."/>
        </authorList>
    </citation>
    <scope>NUCLEOTIDE SEQUENCE [LARGE SCALE GENOMIC DNA]</scope>
    <source>
        <strain evidence="4">JCM 16702</strain>
    </source>
</reference>
<evidence type="ECO:0000313" key="3">
    <source>
        <dbReference type="EMBL" id="GAA4075128.1"/>
    </source>
</evidence>
<dbReference type="Pfam" id="PF00296">
    <property type="entry name" value="Bac_luciferase"/>
    <property type="match status" value="1"/>
</dbReference>
<evidence type="ECO:0000259" key="2">
    <source>
        <dbReference type="Pfam" id="PF00296"/>
    </source>
</evidence>
<dbReference type="InterPro" id="IPR050564">
    <property type="entry name" value="F420-G6PD/mer"/>
</dbReference>
<proteinExistence type="predicted"/>
<dbReference type="InterPro" id="IPR011251">
    <property type="entry name" value="Luciferase-like_dom"/>
</dbReference>
<evidence type="ECO:0000313" key="4">
    <source>
        <dbReference type="Proteomes" id="UP001500683"/>
    </source>
</evidence>
<accession>A0ABP7VV09</accession>
<gene>
    <name evidence="3" type="ORF">GCM10022214_35350</name>
</gene>